<keyword evidence="4 8" id="KW-0503">Monooxygenase</keyword>
<dbReference type="GeneID" id="36586009"/>
<dbReference type="InParanoid" id="A0A2J6THA7"/>
<evidence type="ECO:0000256" key="3">
    <source>
        <dbReference type="ARBA" id="ARBA00023002"/>
    </source>
</evidence>
<name>A0A2J6THA7_9HELO</name>
<dbReference type="AlphaFoldDB" id="A0A2J6THA7"/>
<sequence>MAAKKRIQLCFLETACTGSYMASGQWRSPTDNGKTKDRLKYYMDLAKLAERGKISAIFLADWYVGFDVYGGGLDTMLASGHQVAHLDPVPIISAMAAVTDTVSFAATVSTSYVNPYILARQFSTLDHLTNGRVGWNIVTSYTKGAAKAMGQEKPVEHDERYLAADEYMEVVYKLWESSWADDSVVWDYDLAYDPSKIKKIEHKGKYFSMSGRSQLHPSPQRTPVLFQAGTSKSGIGFASRHAEAMFLNPCNVKQGKKVIAEARAAAAAEGRDPASLKFFPCIVPIIGRTEAEAKEKHEKALNVADVIGGLAQFSGYTGIDMSVFPMDEPFTSSTLKGGAGIQSVLNAFEASTDSSSSDAASSEPWTPRRLGMRMALGGLHPCPVGSVSQVADVFEEWVTEADCDGFNVAYVSNPGSFEDVVDLLVPELQRRGLMWDDYDFPGGTFRENLLGQRTLRDDHYGSNFKYGREMVKVAKKGKSEIADLPEAKCDPPYTNTSDFPIGAPD</sequence>
<dbReference type="Proteomes" id="UP000235371">
    <property type="component" value="Unassembled WGS sequence"/>
</dbReference>
<dbReference type="PANTHER" id="PTHR30011:SF16">
    <property type="entry name" value="C2H2 FINGER DOMAIN TRANSCRIPTION FACTOR (EUROFUNG)-RELATED"/>
    <property type="match status" value="1"/>
</dbReference>
<keyword evidence="1" id="KW-0285">Flavoprotein</keyword>
<dbReference type="Pfam" id="PF00296">
    <property type="entry name" value="Bac_luciferase"/>
    <property type="match status" value="1"/>
</dbReference>
<dbReference type="STRING" id="1095630.A0A2J6THA7"/>
<feature type="domain" description="Luciferase-like" evidence="7">
    <location>
        <begin position="27"/>
        <end position="397"/>
    </location>
</feature>
<dbReference type="InterPro" id="IPR051260">
    <property type="entry name" value="Diverse_substr_monoxygenases"/>
</dbReference>
<dbReference type="Gene3D" id="3.20.20.30">
    <property type="entry name" value="Luciferase-like domain"/>
    <property type="match status" value="1"/>
</dbReference>
<evidence type="ECO:0000256" key="6">
    <source>
        <dbReference type="SAM" id="MobiDB-lite"/>
    </source>
</evidence>
<keyword evidence="2" id="KW-0288">FMN</keyword>
<dbReference type="PANTHER" id="PTHR30011">
    <property type="entry name" value="ALKANESULFONATE MONOOXYGENASE-RELATED"/>
    <property type="match status" value="1"/>
</dbReference>
<gene>
    <name evidence="8" type="ORF">K444DRAFT_585562</name>
</gene>
<dbReference type="NCBIfam" id="TIGR03860">
    <property type="entry name" value="FMN_nitrolo"/>
    <property type="match status" value="1"/>
</dbReference>
<evidence type="ECO:0000256" key="1">
    <source>
        <dbReference type="ARBA" id="ARBA00022630"/>
    </source>
</evidence>
<keyword evidence="9" id="KW-1185">Reference proteome</keyword>
<reference evidence="8 9" key="1">
    <citation type="submission" date="2016-04" db="EMBL/GenBank/DDBJ databases">
        <title>A degradative enzymes factory behind the ericoid mycorrhizal symbiosis.</title>
        <authorList>
            <consortium name="DOE Joint Genome Institute"/>
            <person name="Martino E."/>
            <person name="Morin E."/>
            <person name="Grelet G."/>
            <person name="Kuo A."/>
            <person name="Kohler A."/>
            <person name="Daghino S."/>
            <person name="Barry K."/>
            <person name="Choi C."/>
            <person name="Cichocki N."/>
            <person name="Clum A."/>
            <person name="Copeland A."/>
            <person name="Hainaut M."/>
            <person name="Haridas S."/>
            <person name="Labutti K."/>
            <person name="Lindquist E."/>
            <person name="Lipzen A."/>
            <person name="Khouja H.-R."/>
            <person name="Murat C."/>
            <person name="Ohm R."/>
            <person name="Olson A."/>
            <person name="Spatafora J."/>
            <person name="Veneault-Fourrey C."/>
            <person name="Henrissat B."/>
            <person name="Grigoriev I."/>
            <person name="Martin F."/>
            <person name="Perotto S."/>
        </authorList>
    </citation>
    <scope>NUCLEOTIDE SEQUENCE [LARGE SCALE GENOMIC DNA]</scope>
    <source>
        <strain evidence="8 9">E</strain>
    </source>
</reference>
<proteinExistence type="inferred from homology"/>
<dbReference type="SUPFAM" id="SSF51679">
    <property type="entry name" value="Bacterial luciferase-like"/>
    <property type="match status" value="1"/>
</dbReference>
<dbReference type="InterPro" id="IPR016215">
    <property type="entry name" value="NTA_MOA"/>
</dbReference>
<organism evidence="8 9">
    <name type="scientific">Hyaloscypha bicolor E</name>
    <dbReference type="NCBI Taxonomy" id="1095630"/>
    <lineage>
        <taxon>Eukaryota</taxon>
        <taxon>Fungi</taxon>
        <taxon>Dikarya</taxon>
        <taxon>Ascomycota</taxon>
        <taxon>Pezizomycotina</taxon>
        <taxon>Leotiomycetes</taxon>
        <taxon>Helotiales</taxon>
        <taxon>Hyaloscyphaceae</taxon>
        <taxon>Hyaloscypha</taxon>
        <taxon>Hyaloscypha bicolor</taxon>
    </lineage>
</organism>
<dbReference type="InterPro" id="IPR036661">
    <property type="entry name" value="Luciferase-like_sf"/>
</dbReference>
<evidence type="ECO:0000256" key="2">
    <source>
        <dbReference type="ARBA" id="ARBA00022643"/>
    </source>
</evidence>
<evidence type="ECO:0000256" key="4">
    <source>
        <dbReference type="ARBA" id="ARBA00023033"/>
    </source>
</evidence>
<dbReference type="PIRSF" id="PIRSF000337">
    <property type="entry name" value="NTA_MOA"/>
    <property type="match status" value="1"/>
</dbReference>
<evidence type="ECO:0000313" key="8">
    <source>
        <dbReference type="EMBL" id="PMD62412.1"/>
    </source>
</evidence>
<feature type="region of interest" description="Disordered" evidence="6">
    <location>
        <begin position="485"/>
        <end position="505"/>
    </location>
</feature>
<accession>A0A2J6THA7</accession>
<evidence type="ECO:0000313" key="9">
    <source>
        <dbReference type="Proteomes" id="UP000235371"/>
    </source>
</evidence>
<evidence type="ECO:0000259" key="7">
    <source>
        <dbReference type="Pfam" id="PF00296"/>
    </source>
</evidence>
<keyword evidence="3" id="KW-0560">Oxidoreductase</keyword>
<evidence type="ECO:0000256" key="5">
    <source>
        <dbReference type="ARBA" id="ARBA00033748"/>
    </source>
</evidence>
<dbReference type="InterPro" id="IPR011251">
    <property type="entry name" value="Luciferase-like_dom"/>
</dbReference>
<comment type="similarity">
    <text evidence="5">Belongs to the NtaA/SnaA/DszA monooxygenase family.</text>
</comment>
<dbReference type="GO" id="GO:0016705">
    <property type="term" value="F:oxidoreductase activity, acting on paired donors, with incorporation or reduction of molecular oxygen"/>
    <property type="evidence" value="ECO:0007669"/>
    <property type="project" value="InterPro"/>
</dbReference>
<dbReference type="EMBL" id="KZ613783">
    <property type="protein sequence ID" value="PMD62412.1"/>
    <property type="molecule type" value="Genomic_DNA"/>
</dbReference>
<dbReference type="RefSeq" id="XP_024739316.1">
    <property type="nucleotide sequence ID" value="XM_024877932.1"/>
</dbReference>
<dbReference type="GO" id="GO:0004497">
    <property type="term" value="F:monooxygenase activity"/>
    <property type="evidence" value="ECO:0007669"/>
    <property type="project" value="UniProtKB-KW"/>
</dbReference>
<protein>
    <submittedName>
        <fullName evidence="8">Xenobiotic compound monooxygenase, DszA family</fullName>
    </submittedName>
</protein>
<dbReference type="OrthoDB" id="5561043at2759"/>